<dbReference type="EMBL" id="KI925465">
    <property type="protein sequence ID" value="ETW75961.1"/>
    <property type="molecule type" value="Genomic_DNA"/>
</dbReference>
<dbReference type="InParanoid" id="W4JSW7"/>
<keyword evidence="11" id="KW-1185">Reference proteome</keyword>
<dbReference type="STRING" id="747525.W4JSW7"/>
<evidence type="ECO:0000256" key="4">
    <source>
        <dbReference type="ARBA" id="ARBA00012670"/>
    </source>
</evidence>
<comment type="pathway">
    <text evidence="2">Glycan metabolism; L-arabinan degradation.</text>
</comment>
<evidence type="ECO:0000256" key="3">
    <source>
        <dbReference type="ARBA" id="ARBA00007186"/>
    </source>
</evidence>
<keyword evidence="7" id="KW-0325">Glycoprotein</keyword>
<evidence type="ECO:0000313" key="11">
    <source>
        <dbReference type="Proteomes" id="UP000030671"/>
    </source>
</evidence>
<dbReference type="KEGG" id="hir:HETIRDRAFT_162730"/>
<name>W4JSW7_HETIT</name>
<dbReference type="Proteomes" id="UP000030671">
    <property type="component" value="Unassembled WGS sequence"/>
</dbReference>
<dbReference type="GO" id="GO:0046556">
    <property type="term" value="F:alpha-L-arabinofuranosidase activity"/>
    <property type="evidence" value="ECO:0007669"/>
    <property type="project" value="UniProtKB-EC"/>
</dbReference>
<dbReference type="InterPro" id="IPR055235">
    <property type="entry name" value="ASD1_cat"/>
</dbReference>
<dbReference type="SUPFAM" id="SSF51445">
    <property type="entry name" value="(Trans)glycosidases"/>
    <property type="match status" value="1"/>
</dbReference>
<evidence type="ECO:0000256" key="5">
    <source>
        <dbReference type="ARBA" id="ARBA00022729"/>
    </source>
</evidence>
<protein>
    <recommendedName>
        <fullName evidence="4">non-reducing end alpha-L-arabinofuranosidase</fullName>
        <ecNumber evidence="4">3.2.1.55</ecNumber>
    </recommendedName>
</protein>
<keyword evidence="6 10" id="KW-0378">Hydrolase</keyword>
<gene>
    <name evidence="10" type="primary">gh51.1</name>
    <name evidence="10" type="ORF">HETIRDRAFT_162730</name>
</gene>
<evidence type="ECO:0000313" key="10">
    <source>
        <dbReference type="EMBL" id="ETW75961.1"/>
    </source>
</evidence>
<feature type="domain" description="Alpha-L-arabinofuranosidase C-terminal" evidence="9">
    <location>
        <begin position="445"/>
        <end position="633"/>
    </location>
</feature>
<dbReference type="PANTHER" id="PTHR31776:SF0">
    <property type="entry name" value="ALPHA-L-ARABINOFURANOSIDASE 1"/>
    <property type="match status" value="1"/>
</dbReference>
<dbReference type="GO" id="GO:0046373">
    <property type="term" value="P:L-arabinose metabolic process"/>
    <property type="evidence" value="ECO:0007669"/>
    <property type="project" value="InterPro"/>
</dbReference>
<comment type="catalytic activity">
    <reaction evidence="1">
        <text>Hydrolysis of terminal non-reducing alpha-L-arabinofuranoside residues in alpha-L-arabinosides.</text>
        <dbReference type="EC" id="3.2.1.55"/>
    </reaction>
</comment>
<dbReference type="AlphaFoldDB" id="W4JSW7"/>
<dbReference type="GeneID" id="20667788"/>
<dbReference type="InterPro" id="IPR010720">
    <property type="entry name" value="Alpha-L-AF_C"/>
</dbReference>
<dbReference type="EC" id="3.2.1.55" evidence="4"/>
<evidence type="ECO:0000256" key="8">
    <source>
        <dbReference type="SAM" id="SignalP"/>
    </source>
</evidence>
<keyword evidence="5 8" id="KW-0732">Signal</keyword>
<feature type="chain" id="PRO_5004844975" description="non-reducing end alpha-L-arabinofuranosidase" evidence="8">
    <location>
        <begin position="22"/>
        <end position="642"/>
    </location>
</feature>
<dbReference type="GO" id="GO:0031222">
    <property type="term" value="P:arabinan catabolic process"/>
    <property type="evidence" value="ECO:0007669"/>
    <property type="project" value="UniProtKB-UniPathway"/>
</dbReference>
<evidence type="ECO:0000256" key="6">
    <source>
        <dbReference type="ARBA" id="ARBA00022801"/>
    </source>
</evidence>
<proteinExistence type="inferred from homology"/>
<dbReference type="eggNOG" id="ENOG502QQEX">
    <property type="taxonomic scope" value="Eukaryota"/>
</dbReference>
<evidence type="ECO:0000256" key="1">
    <source>
        <dbReference type="ARBA" id="ARBA00001462"/>
    </source>
</evidence>
<evidence type="ECO:0000256" key="7">
    <source>
        <dbReference type="ARBA" id="ARBA00023180"/>
    </source>
</evidence>
<evidence type="ECO:0000259" key="9">
    <source>
        <dbReference type="SMART" id="SM00813"/>
    </source>
</evidence>
<accession>W4JSW7</accession>
<dbReference type="InterPro" id="IPR051563">
    <property type="entry name" value="Glycosyl_Hydrolase_51"/>
</dbReference>
<dbReference type="InterPro" id="IPR017853">
    <property type="entry name" value="GH"/>
</dbReference>
<dbReference type="Pfam" id="PF06964">
    <property type="entry name" value="Alpha-L-AF_C"/>
    <property type="match status" value="1"/>
</dbReference>
<dbReference type="PANTHER" id="PTHR31776">
    <property type="entry name" value="ALPHA-L-ARABINOFURANOSIDASE 1"/>
    <property type="match status" value="1"/>
</dbReference>
<dbReference type="SMART" id="SM00813">
    <property type="entry name" value="Alpha-L-AF_C"/>
    <property type="match status" value="1"/>
</dbReference>
<reference evidence="10 11" key="1">
    <citation type="journal article" date="2012" name="New Phytol.">
        <title>Insight into trade-off between wood decay and parasitism from the genome of a fungal forest pathogen.</title>
        <authorList>
            <person name="Olson A."/>
            <person name="Aerts A."/>
            <person name="Asiegbu F."/>
            <person name="Belbahri L."/>
            <person name="Bouzid O."/>
            <person name="Broberg A."/>
            <person name="Canback B."/>
            <person name="Coutinho P.M."/>
            <person name="Cullen D."/>
            <person name="Dalman K."/>
            <person name="Deflorio G."/>
            <person name="van Diepen L.T."/>
            <person name="Dunand C."/>
            <person name="Duplessis S."/>
            <person name="Durling M."/>
            <person name="Gonthier P."/>
            <person name="Grimwood J."/>
            <person name="Fossdal C.G."/>
            <person name="Hansson D."/>
            <person name="Henrissat B."/>
            <person name="Hietala A."/>
            <person name="Himmelstrand K."/>
            <person name="Hoffmeister D."/>
            <person name="Hogberg N."/>
            <person name="James T.Y."/>
            <person name="Karlsson M."/>
            <person name="Kohler A."/>
            <person name="Kues U."/>
            <person name="Lee Y.H."/>
            <person name="Lin Y.C."/>
            <person name="Lind M."/>
            <person name="Lindquist E."/>
            <person name="Lombard V."/>
            <person name="Lucas S."/>
            <person name="Lunden K."/>
            <person name="Morin E."/>
            <person name="Murat C."/>
            <person name="Park J."/>
            <person name="Raffaello T."/>
            <person name="Rouze P."/>
            <person name="Salamov A."/>
            <person name="Schmutz J."/>
            <person name="Solheim H."/>
            <person name="Stahlberg J."/>
            <person name="Velez H."/>
            <person name="de Vries R.P."/>
            <person name="Wiebenga A."/>
            <person name="Woodward S."/>
            <person name="Yakovlev I."/>
            <person name="Garbelotto M."/>
            <person name="Martin F."/>
            <person name="Grigoriev I.V."/>
            <person name="Stenlid J."/>
        </authorList>
    </citation>
    <scope>NUCLEOTIDE SEQUENCE [LARGE SCALE GENOMIC DNA]</scope>
    <source>
        <strain evidence="10 11">TC 32-1</strain>
    </source>
</reference>
<sequence>MLSIASAAVLASLAFAVSTNAQTTVVVQGTPSHAIPSTLWGLMYEDISSGDGGLYGELLQNRAFQKVTPGTSAALNAWHAVNGAGIAVVADPTPLSSALPNALEVTIPSNSSGPVGFSNEGYWGIAVNSAFTYNASLHYRFASATTSPVTLTVSIVSSSGTVFASKSARVTPSASWTPLVFSLKPSRSASDTANSFQVTLEGAAGQTAHFALLSLFPPTFKDRENGMRIDIAEALAELNPSFFRYVGGNNLEGESIPQRWQWNATVGPLTDRPGRLGDWSYINTDGLGLLEYLHWTEDANMASIMAIWAGYSLNGASEPEAGLAPYIEQARQQIEFVVGSTETPGGALRASLGHPEPFELKWVEVGNEDFFAASSYLYRWPDFVGNLSALYPDIRFIGTTDAWSPVLHPVPKSYDVHVYQTPRWFASNSFYYDSFQRNGTTYFEGEYAAISTNPNDIFGAPADGRLLWPTMESSSGEAAFMTGLERNSDIVFAASYAPLLGHVNSSQWTPNLVSFDAGHVYRSTSYYVQQLFSVNRGDEYLPSTLPTPSGTLFWSVVRQNTPAAVIIKVANTVGTVAGLTFELPFDVGARGTAQVLTGGQTDSNTPATPDLVAPKTSVVATGRTFNYTAPGFSVTVLTVLIV</sequence>
<dbReference type="UniPathway" id="UPA00667"/>
<dbReference type="HOGENOM" id="CLU_010060_1_1_1"/>
<dbReference type="RefSeq" id="XP_009552196.1">
    <property type="nucleotide sequence ID" value="XM_009553901.1"/>
</dbReference>
<evidence type="ECO:0000256" key="2">
    <source>
        <dbReference type="ARBA" id="ARBA00004834"/>
    </source>
</evidence>
<dbReference type="InterPro" id="IPR013780">
    <property type="entry name" value="Glyco_hydro_b"/>
</dbReference>
<organism evidence="10 11">
    <name type="scientific">Heterobasidion irregulare (strain TC 32-1)</name>
    <dbReference type="NCBI Taxonomy" id="747525"/>
    <lineage>
        <taxon>Eukaryota</taxon>
        <taxon>Fungi</taxon>
        <taxon>Dikarya</taxon>
        <taxon>Basidiomycota</taxon>
        <taxon>Agaricomycotina</taxon>
        <taxon>Agaricomycetes</taxon>
        <taxon>Russulales</taxon>
        <taxon>Bondarzewiaceae</taxon>
        <taxon>Heterobasidion</taxon>
        <taxon>Heterobasidion annosum species complex</taxon>
    </lineage>
</organism>
<dbReference type="Gene3D" id="2.60.40.1180">
    <property type="entry name" value="Golgi alpha-mannosidase II"/>
    <property type="match status" value="1"/>
</dbReference>
<comment type="similarity">
    <text evidence="3">Belongs to the glycosyl hydrolase 51 family.</text>
</comment>
<dbReference type="Pfam" id="PF22848">
    <property type="entry name" value="ASD1_dom"/>
    <property type="match status" value="1"/>
</dbReference>
<dbReference type="Gene3D" id="3.20.20.80">
    <property type="entry name" value="Glycosidases"/>
    <property type="match status" value="1"/>
</dbReference>
<feature type="signal peptide" evidence="8">
    <location>
        <begin position="1"/>
        <end position="21"/>
    </location>
</feature>
<dbReference type="OrthoDB" id="406864at2759"/>